<dbReference type="CDD" id="cd07729">
    <property type="entry name" value="AHL_lactonase_MBL-fold"/>
    <property type="match status" value="1"/>
</dbReference>
<gene>
    <name evidence="6" type="ORF">LQG66_35015</name>
</gene>
<dbReference type="SMART" id="SM00849">
    <property type="entry name" value="Lactamase_B"/>
    <property type="match status" value="1"/>
</dbReference>
<evidence type="ECO:0000256" key="3">
    <source>
        <dbReference type="ARBA" id="ARBA00022801"/>
    </source>
</evidence>
<dbReference type="PANTHER" id="PTHR42978">
    <property type="entry name" value="QUORUM-QUENCHING LACTONASE YTNP-RELATED-RELATED"/>
    <property type="match status" value="1"/>
</dbReference>
<dbReference type="SUPFAM" id="SSF56281">
    <property type="entry name" value="Metallo-hydrolase/oxidoreductase"/>
    <property type="match status" value="1"/>
</dbReference>
<dbReference type="InterPro" id="IPR036866">
    <property type="entry name" value="RibonucZ/Hydroxyglut_hydro"/>
</dbReference>
<sequence length="264" mass="29014">MSVSAGPAGTIDRLYVLDAGLAVAPDRSAYTPGQWEGEQVTLSCNAYLIRRGGAWIMWDTGIEDTIAEEAGGRIIAHGIRGVVARPIVRQLADIGLGPEDVTTVILSHAHFDHVGNARLFGHATWHIQRDEHRAMFGPDYRQHGYVPLLYECLRQAKVELMDGDHDMFGDGSIRVIATSGHTPGHSSLLVRLANTGPILLSGDVAHDRYNMEHRRVPTMNADAEETRRSMARVEAIVQAEGAQLWINHDIVQNATIVHAPSYFD</sequence>
<accession>A0ABY3RAX0</accession>
<dbReference type="InterPro" id="IPR051013">
    <property type="entry name" value="MBL_superfamily_lactonases"/>
</dbReference>
<comment type="similarity">
    <text evidence="1">Belongs to the metallo-beta-lactamase superfamily.</text>
</comment>
<name>A0ABY3RAX0_9BRAD</name>
<protein>
    <submittedName>
        <fullName evidence="6">N-acyl homoserine lactonase family protein</fullName>
    </submittedName>
</protein>
<keyword evidence="7" id="KW-1185">Reference proteome</keyword>
<keyword evidence="4" id="KW-0862">Zinc</keyword>
<proteinExistence type="inferred from homology"/>
<organism evidence="6 7">
    <name type="scientific">Bradyrhizobium ontarionense</name>
    <dbReference type="NCBI Taxonomy" id="2898149"/>
    <lineage>
        <taxon>Bacteria</taxon>
        <taxon>Pseudomonadati</taxon>
        <taxon>Pseudomonadota</taxon>
        <taxon>Alphaproteobacteria</taxon>
        <taxon>Hyphomicrobiales</taxon>
        <taxon>Nitrobacteraceae</taxon>
        <taxon>Bradyrhizobium</taxon>
    </lineage>
</organism>
<dbReference type="Gene3D" id="3.60.15.10">
    <property type="entry name" value="Ribonuclease Z/Hydroxyacylglutathione hydrolase-like"/>
    <property type="match status" value="1"/>
</dbReference>
<dbReference type="Pfam" id="PF00753">
    <property type="entry name" value="Lactamase_B"/>
    <property type="match status" value="1"/>
</dbReference>
<evidence type="ECO:0000259" key="5">
    <source>
        <dbReference type="SMART" id="SM00849"/>
    </source>
</evidence>
<evidence type="ECO:0000256" key="2">
    <source>
        <dbReference type="ARBA" id="ARBA00022723"/>
    </source>
</evidence>
<dbReference type="EMBL" id="CP088156">
    <property type="protein sequence ID" value="UFZ04339.1"/>
    <property type="molecule type" value="Genomic_DNA"/>
</dbReference>
<keyword evidence="2" id="KW-0479">Metal-binding</keyword>
<evidence type="ECO:0000256" key="1">
    <source>
        <dbReference type="ARBA" id="ARBA00007749"/>
    </source>
</evidence>
<dbReference type="PANTHER" id="PTHR42978:SF3">
    <property type="entry name" value="BLR3078 PROTEIN"/>
    <property type="match status" value="1"/>
</dbReference>
<reference evidence="6" key="1">
    <citation type="journal article" date="2024" name="Antonie Van Leeuwenhoek">
        <title>Bradyrhizobium ontarionense sp. nov., a novel bacterial symbiont isolated from Aeschynomene indica (Indian jointvetch), harbours photosynthesis, nitrogen fixation and nitrous oxide (N2O) reductase genes.</title>
        <authorList>
            <person name="Bromfield E.S.P."/>
            <person name="Cloutier S."/>
        </authorList>
    </citation>
    <scope>NUCLEOTIDE SEQUENCE</scope>
    <source>
        <strain evidence="6">A19</strain>
    </source>
</reference>
<evidence type="ECO:0000256" key="4">
    <source>
        <dbReference type="ARBA" id="ARBA00022833"/>
    </source>
</evidence>
<evidence type="ECO:0000313" key="7">
    <source>
        <dbReference type="Proteomes" id="UP001431010"/>
    </source>
</evidence>
<keyword evidence="3" id="KW-0378">Hydrolase</keyword>
<feature type="domain" description="Metallo-beta-lactamase" evidence="5">
    <location>
        <begin position="43"/>
        <end position="248"/>
    </location>
</feature>
<dbReference type="RefSeq" id="WP_231320499.1">
    <property type="nucleotide sequence ID" value="NZ_CP088156.1"/>
</dbReference>
<evidence type="ECO:0000313" key="6">
    <source>
        <dbReference type="EMBL" id="UFZ04339.1"/>
    </source>
</evidence>
<dbReference type="Proteomes" id="UP001431010">
    <property type="component" value="Chromosome"/>
</dbReference>
<dbReference type="InterPro" id="IPR001279">
    <property type="entry name" value="Metallo-B-lactamas"/>
</dbReference>